<dbReference type="OrthoDB" id="224423at2"/>
<name>A6G895_9BACT</name>
<evidence type="ECO:0000313" key="2">
    <source>
        <dbReference type="EMBL" id="EDM77936.1"/>
    </source>
</evidence>
<dbReference type="eggNOG" id="COG4122">
    <property type="taxonomic scope" value="Bacteria"/>
</dbReference>
<feature type="transmembrane region" description="Helical" evidence="1">
    <location>
        <begin position="230"/>
        <end position="252"/>
    </location>
</feature>
<feature type="transmembrane region" description="Helical" evidence="1">
    <location>
        <begin position="155"/>
        <end position="173"/>
    </location>
</feature>
<protein>
    <submittedName>
        <fullName evidence="2">Uncharacterized protein</fullName>
    </submittedName>
</protein>
<comment type="caution">
    <text evidence="2">The sequence shown here is derived from an EMBL/GenBank/DDBJ whole genome shotgun (WGS) entry which is preliminary data.</text>
</comment>
<dbReference type="PANTHER" id="PTHR42307">
    <property type="entry name" value="PUP DEAMIDASE/DEPUPYLASE"/>
    <property type="match status" value="1"/>
</dbReference>
<feature type="transmembrane region" description="Helical" evidence="1">
    <location>
        <begin position="180"/>
        <end position="204"/>
    </location>
</feature>
<evidence type="ECO:0000256" key="1">
    <source>
        <dbReference type="SAM" id="Phobius"/>
    </source>
</evidence>
<sequence length="578" mass="64495">MLDRLLGLETEYAIRYSPAHPADPRRPDHESVYDLFIEVLDERVATSDGARKYSRRQRFLENGGAIYYEYLPKATHGGLIEASTPECRGPSQLLLYQRAQERLLTQALPEVTARLRRLGFHGELGLLKNCRDAEGHIYGAQENYEAEVAQGAQLWLYRLALAAWLPVVFVTGVPTLAVVFALVGLILALAVIGLVLGGLLSWIFPRLEPAFDRLHAMFATVFALVERGGAGIGIVGTFVGMAGFALIVRAFAFRRVRRDMLAFLISRPVLTGAGSLDADGSFGLSEKGPAMRCLVRTTVLPGDRSIYDIGNLMKQLYSMMDLRLKPMWALFRRRQRLQLGLSDSNGCHHAEYLKLATTNLVLDMAEAGALRELPRVTRGVGVFGDRRAIRALHAICADPQLEARVWCSDGQARTGLELQRLYLEAARRFVADSEAPSLEARELIDAWSEALDTLEREPAAAFGRIDWVTKRGLLDGVDDDGELGLAARKKIDLKYHELGVGYLARLEREALAPRLIGDAEIEHATREAPEGSPARRRSQLIRKLARAEEDVVARISWDHVEIQRGLLRREVIRLDDYR</sequence>
<dbReference type="GO" id="GO:0010498">
    <property type="term" value="P:proteasomal protein catabolic process"/>
    <property type="evidence" value="ECO:0007669"/>
    <property type="project" value="InterPro"/>
</dbReference>
<dbReference type="Pfam" id="PF03136">
    <property type="entry name" value="Pup_ligase"/>
    <property type="match status" value="1"/>
</dbReference>
<proteinExistence type="predicted"/>
<accession>A6G895</accession>
<dbReference type="STRING" id="391625.PPSIR1_01914"/>
<keyword evidence="1" id="KW-0472">Membrane</keyword>
<dbReference type="EMBL" id="ABCS01000038">
    <property type="protein sequence ID" value="EDM77936.1"/>
    <property type="molecule type" value="Genomic_DNA"/>
</dbReference>
<organism evidence="2 3">
    <name type="scientific">Plesiocystis pacifica SIR-1</name>
    <dbReference type="NCBI Taxonomy" id="391625"/>
    <lineage>
        <taxon>Bacteria</taxon>
        <taxon>Pseudomonadati</taxon>
        <taxon>Myxococcota</taxon>
        <taxon>Polyangia</taxon>
        <taxon>Nannocystales</taxon>
        <taxon>Nannocystaceae</taxon>
        <taxon>Plesiocystis</taxon>
    </lineage>
</organism>
<dbReference type="GO" id="GO:0070490">
    <property type="term" value="P:protein pupylation"/>
    <property type="evidence" value="ECO:0007669"/>
    <property type="project" value="TreeGrafter"/>
</dbReference>
<dbReference type="GO" id="GO:0019941">
    <property type="term" value="P:modification-dependent protein catabolic process"/>
    <property type="evidence" value="ECO:0007669"/>
    <property type="project" value="InterPro"/>
</dbReference>
<dbReference type="PANTHER" id="PTHR42307:SF2">
    <property type="entry name" value="PUP DEAMIDASE_DEPUPYLASE"/>
    <property type="match status" value="1"/>
</dbReference>
<keyword evidence="1" id="KW-0812">Transmembrane</keyword>
<dbReference type="AlphaFoldDB" id="A6G895"/>
<dbReference type="Proteomes" id="UP000005801">
    <property type="component" value="Unassembled WGS sequence"/>
</dbReference>
<keyword evidence="1" id="KW-1133">Transmembrane helix</keyword>
<dbReference type="InterPro" id="IPR004347">
    <property type="entry name" value="Pup_ligase/deamidase"/>
</dbReference>
<evidence type="ECO:0000313" key="3">
    <source>
        <dbReference type="Proteomes" id="UP000005801"/>
    </source>
</evidence>
<dbReference type="RefSeq" id="WP_006972940.1">
    <property type="nucleotide sequence ID" value="NZ_ABCS01000038.1"/>
</dbReference>
<gene>
    <name evidence="2" type="ORF">PPSIR1_01914</name>
</gene>
<keyword evidence="3" id="KW-1185">Reference proteome</keyword>
<reference evidence="2 3" key="1">
    <citation type="submission" date="2007-06" db="EMBL/GenBank/DDBJ databases">
        <authorList>
            <person name="Shimkets L."/>
            <person name="Ferriera S."/>
            <person name="Johnson J."/>
            <person name="Kravitz S."/>
            <person name="Beeson K."/>
            <person name="Sutton G."/>
            <person name="Rogers Y.-H."/>
            <person name="Friedman R."/>
            <person name="Frazier M."/>
            <person name="Venter J.C."/>
        </authorList>
    </citation>
    <scope>NUCLEOTIDE SEQUENCE [LARGE SCALE GENOMIC DNA]</scope>
    <source>
        <strain evidence="2 3">SIR-1</strain>
    </source>
</reference>
<dbReference type="GO" id="GO:0005524">
    <property type="term" value="F:ATP binding"/>
    <property type="evidence" value="ECO:0007669"/>
    <property type="project" value="TreeGrafter"/>
</dbReference>